<dbReference type="STRING" id="657014.SAMN04488092_101376"/>
<gene>
    <name evidence="1" type="ORF">SAMN04488092_101376</name>
</gene>
<protein>
    <submittedName>
        <fullName evidence="1">Uncharacterized protein</fullName>
    </submittedName>
</protein>
<dbReference type="Proteomes" id="UP000198634">
    <property type="component" value="Unassembled WGS sequence"/>
</dbReference>
<evidence type="ECO:0000313" key="1">
    <source>
        <dbReference type="EMBL" id="SEP61731.1"/>
    </source>
</evidence>
<organism evidence="1 2">
    <name type="scientific">Thalassovita taeanensis</name>
    <dbReference type="NCBI Taxonomy" id="657014"/>
    <lineage>
        <taxon>Bacteria</taxon>
        <taxon>Pseudomonadati</taxon>
        <taxon>Pseudomonadota</taxon>
        <taxon>Alphaproteobacteria</taxon>
        <taxon>Rhodobacterales</taxon>
        <taxon>Roseobacteraceae</taxon>
        <taxon>Thalassovita</taxon>
    </lineage>
</organism>
<keyword evidence="2" id="KW-1185">Reference proteome</keyword>
<proteinExistence type="predicted"/>
<sequence length="70" mass="7916">MRGRLVSPPSQSDDMQDLWGIKQMAIEDHDATLFTILSAFARARLRHVPVSEPVVWGTVLATVIWLPFLK</sequence>
<accession>A0A1H8ZBJ1</accession>
<dbReference type="EMBL" id="FOEP01000001">
    <property type="protein sequence ID" value="SEP61731.1"/>
    <property type="molecule type" value="Genomic_DNA"/>
</dbReference>
<evidence type="ECO:0000313" key="2">
    <source>
        <dbReference type="Proteomes" id="UP000198634"/>
    </source>
</evidence>
<name>A0A1H8ZBJ1_9RHOB</name>
<dbReference type="AlphaFoldDB" id="A0A1H8ZBJ1"/>
<reference evidence="1 2" key="1">
    <citation type="submission" date="2016-10" db="EMBL/GenBank/DDBJ databases">
        <authorList>
            <person name="de Groot N.N."/>
        </authorList>
    </citation>
    <scope>NUCLEOTIDE SEQUENCE [LARGE SCALE GENOMIC DNA]</scope>
    <source>
        <strain evidence="1 2">DSM 22007</strain>
    </source>
</reference>